<keyword evidence="2" id="KW-1185">Reference proteome</keyword>
<protein>
    <submittedName>
        <fullName evidence="1">DUF488 domain-containing protein</fullName>
    </submittedName>
</protein>
<dbReference type="InterPro" id="IPR052552">
    <property type="entry name" value="YeaO-like"/>
</dbReference>
<dbReference type="Pfam" id="PF22752">
    <property type="entry name" value="DUF488-N3i"/>
    <property type="match status" value="1"/>
</dbReference>
<dbReference type="PANTHER" id="PTHR36849:SF1">
    <property type="entry name" value="CYTOPLASMIC PROTEIN"/>
    <property type="match status" value="1"/>
</dbReference>
<organism evidence="1 2">
    <name type="scientific">Rhizomicrobium electricum</name>
    <dbReference type="NCBI Taxonomy" id="480070"/>
    <lineage>
        <taxon>Bacteria</taxon>
        <taxon>Pseudomonadati</taxon>
        <taxon>Pseudomonadota</taxon>
        <taxon>Alphaproteobacteria</taxon>
        <taxon>Micropepsales</taxon>
        <taxon>Micropepsaceae</taxon>
        <taxon>Rhizomicrobium</taxon>
    </lineage>
</organism>
<name>A0ABP3PJV5_9PROT</name>
<accession>A0ABP3PJV5</accession>
<reference evidence="2" key="1">
    <citation type="journal article" date="2019" name="Int. J. Syst. Evol. Microbiol.">
        <title>The Global Catalogue of Microorganisms (GCM) 10K type strain sequencing project: providing services to taxonomists for standard genome sequencing and annotation.</title>
        <authorList>
            <consortium name="The Broad Institute Genomics Platform"/>
            <consortium name="The Broad Institute Genome Sequencing Center for Infectious Disease"/>
            <person name="Wu L."/>
            <person name="Ma J."/>
        </authorList>
    </citation>
    <scope>NUCLEOTIDE SEQUENCE [LARGE SCALE GENOMIC DNA]</scope>
    <source>
        <strain evidence="2">JCM 15089</strain>
    </source>
</reference>
<dbReference type="Proteomes" id="UP001499951">
    <property type="component" value="Unassembled WGS sequence"/>
</dbReference>
<comment type="caution">
    <text evidence="1">The sequence shown here is derived from an EMBL/GenBank/DDBJ whole genome shotgun (WGS) entry which is preliminary data.</text>
</comment>
<dbReference type="RefSeq" id="WP_166929739.1">
    <property type="nucleotide sequence ID" value="NZ_BAAADD010000004.1"/>
</dbReference>
<dbReference type="PANTHER" id="PTHR36849">
    <property type="entry name" value="CYTOPLASMIC PROTEIN-RELATED"/>
    <property type="match status" value="1"/>
</dbReference>
<sequence>MAGSKRSGEVLLKRAYLPAVPEDGTRVLVDRLWPRGLARTKAAADVWMKDIAPSNELRRWFGHDPERWSEFRRRYKAELAANPEALKQLRSLVRKGRVTLLYGAKDERHNQAVVLEELLRR</sequence>
<dbReference type="EMBL" id="BAAADD010000004">
    <property type="protein sequence ID" value="GAA0569078.1"/>
    <property type="molecule type" value="Genomic_DNA"/>
</dbReference>
<proteinExistence type="predicted"/>
<evidence type="ECO:0000313" key="1">
    <source>
        <dbReference type="EMBL" id="GAA0569078.1"/>
    </source>
</evidence>
<evidence type="ECO:0000313" key="2">
    <source>
        <dbReference type="Proteomes" id="UP001499951"/>
    </source>
</evidence>
<gene>
    <name evidence="1" type="ORF">GCM10008942_17160</name>
</gene>